<evidence type="ECO:0000256" key="1">
    <source>
        <dbReference type="ARBA" id="ARBA00023186"/>
    </source>
</evidence>
<feature type="domain" description="J" evidence="3">
    <location>
        <begin position="97"/>
        <end position="161"/>
    </location>
</feature>
<organism evidence="4 5">
    <name type="scientific">Aspergillus niger (strain ATCC 1015 / CBS 113.46 / FGSC A1144 / LSHB Ac4 / NCTC 3858a / NRRL 328 / USDA 3528.7)</name>
    <dbReference type="NCBI Taxonomy" id="380704"/>
    <lineage>
        <taxon>Eukaryota</taxon>
        <taxon>Fungi</taxon>
        <taxon>Dikarya</taxon>
        <taxon>Ascomycota</taxon>
        <taxon>Pezizomycotina</taxon>
        <taxon>Eurotiomycetes</taxon>
        <taxon>Eurotiomycetidae</taxon>
        <taxon>Eurotiales</taxon>
        <taxon>Aspergillaceae</taxon>
        <taxon>Aspergillus</taxon>
        <taxon>Aspergillus subgen. Circumdati</taxon>
    </lineage>
</organism>
<dbReference type="GO" id="GO:0005783">
    <property type="term" value="C:endoplasmic reticulum"/>
    <property type="evidence" value="ECO:0007669"/>
    <property type="project" value="TreeGrafter"/>
</dbReference>
<dbReference type="Pfam" id="PF00226">
    <property type="entry name" value="DnaJ"/>
    <property type="match status" value="1"/>
</dbReference>
<dbReference type="PROSITE" id="PS50076">
    <property type="entry name" value="DNAJ_2"/>
    <property type="match status" value="1"/>
</dbReference>
<dbReference type="AlphaFoldDB" id="G3XUY6"/>
<dbReference type="EMBL" id="ACJE01000005">
    <property type="protein sequence ID" value="EHA25964.1"/>
    <property type="molecule type" value="Genomic_DNA"/>
</dbReference>
<dbReference type="SMART" id="SM00271">
    <property type="entry name" value="DnaJ"/>
    <property type="match status" value="1"/>
</dbReference>
<sequence>MSSLLSFFGWAVLPNVSTVAVLRSTEHSIINHIRIQYVTSIVQSVYYGITIRAGEPRPQPGTPRYARHRRRIYILVVTSYLLYTLYETFHRVQVAGDFYRALGVSPFADERTIKSRFRRLAAQHHPDKVGGAVSDSYFVYLRLAQDTLLDPVKRVAYDMYGPDMLNWGDKRTLQEFVMAGLQRSLPQYVIGLVTIVVLQFTYWSEWGRYVSFLYFLLLLRLGFFDLDWYWRYFTFAALVTLESILLTRPAAVLLPWSYIPAGLQGLLGFSSKGPEFYLLPFQILTLAQRASVTLHIFISQVTPPEISKRASSAPGDRLHPQTMQKLGQLAQLSRATDGEATRLLQLGFAPFKGDREGVTALRKGMKEALVLGSVRASPGVQQAVGEVIRRKKQGKAD</sequence>
<keyword evidence="1" id="KW-0143">Chaperone</keyword>
<dbReference type="GO" id="GO:0036503">
    <property type="term" value="P:ERAD pathway"/>
    <property type="evidence" value="ECO:0007669"/>
    <property type="project" value="TreeGrafter"/>
</dbReference>
<dbReference type="GO" id="GO:0051787">
    <property type="term" value="F:misfolded protein binding"/>
    <property type="evidence" value="ECO:0007669"/>
    <property type="project" value="TreeGrafter"/>
</dbReference>
<dbReference type="Proteomes" id="UP000009038">
    <property type="component" value="Unassembled WGS sequence"/>
</dbReference>
<protein>
    <recommendedName>
        <fullName evidence="3">J domain-containing protein</fullName>
    </recommendedName>
</protein>
<dbReference type="PANTHER" id="PTHR44360:SF1">
    <property type="entry name" value="DNAJ HOMOLOG SUBFAMILY B MEMBER 9"/>
    <property type="match status" value="1"/>
</dbReference>
<keyword evidence="2" id="KW-0732">Signal</keyword>
<dbReference type="PRINTS" id="PR00625">
    <property type="entry name" value="JDOMAIN"/>
</dbReference>
<dbReference type="SUPFAM" id="SSF46565">
    <property type="entry name" value="Chaperone J-domain"/>
    <property type="match status" value="1"/>
</dbReference>
<dbReference type="PANTHER" id="PTHR44360">
    <property type="entry name" value="DNAJ HOMOLOG SUBFAMILY B MEMBER 9"/>
    <property type="match status" value="1"/>
</dbReference>
<reference evidence="4 5" key="1">
    <citation type="journal article" date="2011" name="Genome Res.">
        <title>Comparative genomics of citric-acid-producing Aspergillus niger ATCC 1015 versus enzyme-producing CBS 513.88.</title>
        <authorList>
            <person name="Andersen M.R."/>
            <person name="Salazar M.P."/>
            <person name="Schaap P.J."/>
            <person name="van de Vondervoort P.J."/>
            <person name="Culley D."/>
            <person name="Thykaer J."/>
            <person name="Frisvad J.C."/>
            <person name="Nielsen K.F."/>
            <person name="Albang R."/>
            <person name="Albermann K."/>
            <person name="Berka R.M."/>
            <person name="Braus G.H."/>
            <person name="Braus-Stromeyer S.A."/>
            <person name="Corrochano L.M."/>
            <person name="Dai Z."/>
            <person name="van Dijck P.W."/>
            <person name="Hofmann G."/>
            <person name="Lasure L.L."/>
            <person name="Magnuson J.K."/>
            <person name="Menke H."/>
            <person name="Meijer M."/>
            <person name="Meijer S.L."/>
            <person name="Nielsen J.B."/>
            <person name="Nielsen M.L."/>
            <person name="van Ooyen A.J."/>
            <person name="Pel H.J."/>
            <person name="Poulsen L."/>
            <person name="Samson R.A."/>
            <person name="Stam H."/>
            <person name="Tsang A."/>
            <person name="van den Brink J.M."/>
            <person name="Atkins A."/>
            <person name="Aerts A."/>
            <person name="Shapiro H."/>
            <person name="Pangilinan J."/>
            <person name="Salamov A."/>
            <person name="Lou Y."/>
            <person name="Lindquist E."/>
            <person name="Lucas S."/>
            <person name="Grimwood J."/>
            <person name="Grigoriev I.V."/>
            <person name="Kubicek C.P."/>
            <person name="Martinez D."/>
            <person name="van Peij N.N."/>
            <person name="Roubos J.A."/>
            <person name="Nielsen J."/>
            <person name="Baker S.E."/>
        </authorList>
    </citation>
    <scope>NUCLEOTIDE SEQUENCE [LARGE SCALE GENOMIC DNA]</scope>
    <source>
        <strain evidence="5">ATCC 1015 / CBS 113.46 / FGSC A1144 / LSHB Ac4 / NCTC 3858a / NRRL 328 / USDA 3528.7</strain>
    </source>
</reference>
<dbReference type="InterPro" id="IPR036869">
    <property type="entry name" value="J_dom_sf"/>
</dbReference>
<evidence type="ECO:0000256" key="2">
    <source>
        <dbReference type="SAM" id="SignalP"/>
    </source>
</evidence>
<comment type="caution">
    <text evidence="4">The sequence shown here is derived from an EMBL/GenBank/DDBJ whole genome shotgun (WGS) entry which is preliminary data.</text>
</comment>
<name>G3XUY6_ASPNA</name>
<feature type="chain" id="PRO_5003460473" description="J domain-containing protein" evidence="2">
    <location>
        <begin position="19"/>
        <end position="397"/>
    </location>
</feature>
<dbReference type="InterPro" id="IPR051948">
    <property type="entry name" value="Hsp70_co-chaperone_J-domain"/>
</dbReference>
<feature type="signal peptide" evidence="2">
    <location>
        <begin position="1"/>
        <end position="18"/>
    </location>
</feature>
<dbReference type="STRING" id="380704.G3XUY6"/>
<proteinExistence type="predicted"/>
<dbReference type="InterPro" id="IPR001623">
    <property type="entry name" value="DnaJ_domain"/>
</dbReference>
<evidence type="ECO:0000259" key="3">
    <source>
        <dbReference type="PROSITE" id="PS50076"/>
    </source>
</evidence>
<accession>G3XUY6</accession>
<gene>
    <name evidence="4" type="ORF">ASPNIDRAFT_189450</name>
</gene>
<evidence type="ECO:0000313" key="5">
    <source>
        <dbReference type="Proteomes" id="UP000009038"/>
    </source>
</evidence>
<dbReference type="CDD" id="cd06257">
    <property type="entry name" value="DnaJ"/>
    <property type="match status" value="1"/>
</dbReference>
<dbReference type="Gene3D" id="1.10.287.110">
    <property type="entry name" value="DnaJ domain"/>
    <property type="match status" value="1"/>
</dbReference>
<dbReference type="HOGENOM" id="CLU_043818_0_0_1"/>
<dbReference type="GO" id="GO:0051087">
    <property type="term" value="F:protein-folding chaperone binding"/>
    <property type="evidence" value="ECO:0007669"/>
    <property type="project" value="TreeGrafter"/>
</dbReference>
<evidence type="ECO:0000313" key="4">
    <source>
        <dbReference type="EMBL" id="EHA25964.1"/>
    </source>
</evidence>
<dbReference type="OrthoDB" id="436519at2759"/>